<proteinExistence type="predicted"/>
<reference evidence="3 4" key="1">
    <citation type="journal article" date="2019" name="Int. J. Syst. Evol. Microbiol.">
        <title>The Global Catalogue of Microorganisms (GCM) 10K type strain sequencing project: providing services to taxonomists for standard genome sequencing and annotation.</title>
        <authorList>
            <consortium name="The Broad Institute Genomics Platform"/>
            <consortium name="The Broad Institute Genome Sequencing Center for Infectious Disease"/>
            <person name="Wu L."/>
            <person name="Ma J."/>
        </authorList>
    </citation>
    <scope>NUCLEOTIDE SEQUENCE [LARGE SCALE GENOMIC DNA]</scope>
    <source>
        <strain evidence="3 4">JCM 1417</strain>
    </source>
</reference>
<feature type="transmembrane region" description="Helical" evidence="1">
    <location>
        <begin position="78"/>
        <end position="100"/>
    </location>
</feature>
<organism evidence="3 4">
    <name type="scientific">Clostridium subterminale</name>
    <dbReference type="NCBI Taxonomy" id="1550"/>
    <lineage>
        <taxon>Bacteria</taxon>
        <taxon>Bacillati</taxon>
        <taxon>Bacillota</taxon>
        <taxon>Clostridia</taxon>
        <taxon>Eubacteriales</taxon>
        <taxon>Clostridiaceae</taxon>
        <taxon>Clostridium</taxon>
    </lineage>
</organism>
<evidence type="ECO:0000256" key="1">
    <source>
        <dbReference type="SAM" id="Phobius"/>
    </source>
</evidence>
<dbReference type="PANTHER" id="PTHR12526:SF609">
    <property type="entry name" value="LIPOPOLYSACCHARIDE BIOSYNTHESIS PROTEIN"/>
    <property type="match status" value="1"/>
</dbReference>
<dbReference type="Pfam" id="PF00534">
    <property type="entry name" value="Glycos_transf_1"/>
    <property type="match status" value="1"/>
</dbReference>
<dbReference type="InterPro" id="IPR001296">
    <property type="entry name" value="Glyco_trans_1"/>
</dbReference>
<sequence length="395" mass="44890">MKILVVTQYFWPEEFRINDICAGLVEEGNEVEVLTGIPNYPKGKYLEGYSIKGPYRDVYKGMKIRRVPIVPRGKNSSILLMLNYLSFMILATIRMIPLLFKKYDKVFMFETSPITAAIPALVYSKIRKTSSYIYVQDVWPEIFYTIVPINNEKVKKILKKVCTSIYNGFDKILISSKGFKDILCKTGLGSEKIIYFPQWAEDLYRTNVDIEKNEDFTVTFAGNIGKAQSVDTIVKAANLCKKNKDIKWNIVGDGSEFENIKKMVKEYGLEDTVILPGRKPVSEMPVCFAMSDALIVTLRDEEILNATLPAKVQSYMASGKPIITAINGEGSEVVEKSGCGLAGQAGDYKQLYENVMLLYNMTNVERVTMGERGRIYFEENFTRKKLLKKLINIMI</sequence>
<protein>
    <submittedName>
        <fullName evidence="3">Glycosyltransferase family 4 protein</fullName>
    </submittedName>
</protein>
<keyword evidence="1" id="KW-0472">Membrane</keyword>
<dbReference type="Gene3D" id="3.40.50.2000">
    <property type="entry name" value="Glycogen Phosphorylase B"/>
    <property type="match status" value="2"/>
</dbReference>
<evidence type="ECO:0000259" key="2">
    <source>
        <dbReference type="Pfam" id="PF00534"/>
    </source>
</evidence>
<evidence type="ECO:0000313" key="3">
    <source>
        <dbReference type="EMBL" id="GAA0768078.1"/>
    </source>
</evidence>
<dbReference type="PANTHER" id="PTHR12526">
    <property type="entry name" value="GLYCOSYLTRANSFERASE"/>
    <property type="match status" value="1"/>
</dbReference>
<keyword evidence="4" id="KW-1185">Reference proteome</keyword>
<feature type="domain" description="Glycosyl transferase family 1" evidence="2">
    <location>
        <begin position="212"/>
        <end position="373"/>
    </location>
</feature>
<evidence type="ECO:0000313" key="4">
    <source>
        <dbReference type="Proteomes" id="UP001501047"/>
    </source>
</evidence>
<dbReference type="SUPFAM" id="SSF53756">
    <property type="entry name" value="UDP-Glycosyltransferase/glycogen phosphorylase"/>
    <property type="match status" value="1"/>
</dbReference>
<keyword evidence="1" id="KW-0812">Transmembrane</keyword>
<dbReference type="Proteomes" id="UP001501047">
    <property type="component" value="Unassembled WGS sequence"/>
</dbReference>
<gene>
    <name evidence="3" type="ORF">GCM10008908_07940</name>
</gene>
<dbReference type="CDD" id="cd03794">
    <property type="entry name" value="GT4_WbuB-like"/>
    <property type="match status" value="1"/>
</dbReference>
<keyword evidence="1" id="KW-1133">Transmembrane helix</keyword>
<dbReference type="EMBL" id="BAAACI010000001">
    <property type="protein sequence ID" value="GAA0768078.1"/>
    <property type="molecule type" value="Genomic_DNA"/>
</dbReference>
<comment type="caution">
    <text evidence="3">The sequence shown here is derived from an EMBL/GenBank/DDBJ whole genome shotgun (WGS) entry which is preliminary data.</text>
</comment>
<name>A0ABN1KJ74_CLOSU</name>
<dbReference type="RefSeq" id="WP_343823840.1">
    <property type="nucleotide sequence ID" value="NZ_BAAACI010000001.1"/>
</dbReference>
<accession>A0ABN1KJ74</accession>